<dbReference type="EMBL" id="JBHFNT010000328">
    <property type="protein sequence ID" value="MFB2839835.1"/>
    <property type="molecule type" value="Genomic_DNA"/>
</dbReference>
<dbReference type="InterPro" id="IPR025054">
    <property type="entry name" value="DUF3991"/>
</dbReference>
<keyword evidence="4" id="KW-1185">Reference proteome</keyword>
<evidence type="ECO:0000313" key="3">
    <source>
        <dbReference type="EMBL" id="MFB2839835.1"/>
    </source>
</evidence>
<dbReference type="CDD" id="cd17242">
    <property type="entry name" value="MobM_relaxase"/>
    <property type="match status" value="1"/>
</dbReference>
<proteinExistence type="inferred from homology"/>
<gene>
    <name evidence="3" type="primary">mobV</name>
    <name evidence="3" type="ORF">ACE1CA_35555</name>
</gene>
<dbReference type="Gene3D" id="3.30.930.30">
    <property type="match status" value="1"/>
</dbReference>
<dbReference type="Pfam" id="PF01076">
    <property type="entry name" value="Mob_Pre"/>
    <property type="match status" value="1"/>
</dbReference>
<dbReference type="NCBIfam" id="NF041497">
    <property type="entry name" value="MobV"/>
    <property type="match status" value="1"/>
</dbReference>
<dbReference type="Pfam" id="PF13154">
    <property type="entry name" value="DUF3991"/>
    <property type="match status" value="1"/>
</dbReference>
<evidence type="ECO:0000259" key="2">
    <source>
        <dbReference type="Pfam" id="PF13154"/>
    </source>
</evidence>
<feature type="domain" description="DUF3991" evidence="2">
    <location>
        <begin position="392"/>
        <end position="453"/>
    </location>
</feature>
<evidence type="ECO:0000313" key="4">
    <source>
        <dbReference type="Proteomes" id="UP001576780"/>
    </source>
</evidence>
<protein>
    <submittedName>
        <fullName evidence="3">MobV family relaxase</fullName>
    </submittedName>
</protein>
<comment type="similarity">
    <text evidence="1">Belongs to the plasmid mobilization pre family.</text>
</comment>
<dbReference type="RefSeq" id="WP_413282094.1">
    <property type="nucleotide sequence ID" value="NZ_JBHFNT010000328.1"/>
</dbReference>
<evidence type="ECO:0000256" key="1">
    <source>
        <dbReference type="ARBA" id="ARBA00010657"/>
    </source>
</evidence>
<reference evidence="3 4" key="1">
    <citation type="submission" date="2024-09" db="EMBL/GenBank/DDBJ databases">
        <title>Floridaenema gen nov. (Aerosakkonemataceae, Aerosakkonematales ord. nov., Cyanobacteria) from benthic tropical and subtropical fresh waters, with the description of four new species.</title>
        <authorList>
            <person name="Moretto J.A."/>
            <person name="Berthold D.E."/>
            <person name="Lefler F.W."/>
            <person name="Huang I.-S."/>
            <person name="Laughinghouse H. IV."/>
        </authorList>
    </citation>
    <scope>NUCLEOTIDE SEQUENCE [LARGE SCALE GENOMIC DNA]</scope>
    <source>
        <strain evidence="3 4">BLCC-F167</strain>
    </source>
</reference>
<name>A0ABV4WXL7_9CYAN</name>
<dbReference type="InterPro" id="IPR001668">
    <property type="entry name" value="Mob_Pre"/>
</dbReference>
<organism evidence="3 4">
    <name type="scientific">Floridaenema evergladense BLCC-F167</name>
    <dbReference type="NCBI Taxonomy" id="3153639"/>
    <lineage>
        <taxon>Bacteria</taxon>
        <taxon>Bacillati</taxon>
        <taxon>Cyanobacteriota</taxon>
        <taxon>Cyanophyceae</taxon>
        <taxon>Oscillatoriophycideae</taxon>
        <taxon>Aerosakkonematales</taxon>
        <taxon>Aerosakkonemataceae</taxon>
        <taxon>Floridanema</taxon>
        <taxon>Floridanema evergladense</taxon>
    </lineage>
</organism>
<dbReference type="Proteomes" id="UP001576780">
    <property type="component" value="Unassembled WGS sequence"/>
</dbReference>
<accession>A0ABV4WXL7</accession>
<comment type="caution">
    <text evidence="3">The sequence shown here is derived from an EMBL/GenBank/DDBJ whole genome shotgun (WGS) entry which is preliminary data.</text>
</comment>
<sequence>MTPQAILRIKKLKSWRSLGVAASHDMRSFPTVNADSSRGMVLLAGEGTSDGVVNLAFQKVGEQKIRKNAVVAVEIVLGVSSEYFRPDSPHSYGEWDIERLKVWQEVSNQWLKEQLKDNILQTTLHLDEASPHIHCLWIPLSEKGKLSYYQTPFGGSRNNLSKIQDSYAAAVAKLGIERGIKGSKAKHKRVKQYYQAVNQDGLELNLEKLLPVPVMGENAGAYREKAIALLTPHLDIINHQLVHRQWLLEENEKSRSKAIASERERQKLESLLQAQQEPNLEAVAWELGFDLVSRKTGIWRRGKSVIEIQDNQFFWSEEKRKGGGIVELVMQADNYSFERTVAWMQERFEAKEILSAVARYAQAKASAILEREITFQFVPPLPDKSQWERVYSYLTKTKKLDIEIINSLHETGIIYANNHGNIIFLNRSIEESDYITGATCMGTDERREIVAGTHRKAGCFWVVTGENESELIERAVIATEPIEVLSLSTLLRREKVKTIYLAVDDLRCLPDKFCQEIPEVIVAYGRSNRENQMGCEMVKLLPNSSRVLPSALSWNQQLQLSNQVVKNQLLEEKVR</sequence>